<evidence type="ECO:0000313" key="3">
    <source>
        <dbReference type="Proteomes" id="UP001152320"/>
    </source>
</evidence>
<dbReference type="AlphaFoldDB" id="A0A9Q1BR83"/>
<evidence type="ECO:0000313" key="2">
    <source>
        <dbReference type="EMBL" id="KAJ8031160.1"/>
    </source>
</evidence>
<feature type="region of interest" description="Disordered" evidence="1">
    <location>
        <begin position="268"/>
        <end position="526"/>
    </location>
</feature>
<feature type="compositionally biased region" description="Basic and acidic residues" evidence="1">
    <location>
        <begin position="344"/>
        <end position="358"/>
    </location>
</feature>
<proteinExistence type="predicted"/>
<feature type="compositionally biased region" description="Basic and acidic residues" evidence="1">
    <location>
        <begin position="441"/>
        <end position="452"/>
    </location>
</feature>
<feature type="compositionally biased region" description="Basic and acidic residues" evidence="1">
    <location>
        <begin position="281"/>
        <end position="337"/>
    </location>
</feature>
<feature type="compositionally biased region" description="Basic and acidic residues" evidence="1">
    <location>
        <begin position="374"/>
        <end position="384"/>
    </location>
</feature>
<gene>
    <name evidence="2" type="ORF">HOLleu_27804</name>
</gene>
<feature type="compositionally biased region" description="Basic and acidic residues" evidence="1">
    <location>
        <begin position="396"/>
        <end position="410"/>
    </location>
</feature>
<comment type="caution">
    <text evidence="2">The sequence shown here is derived from an EMBL/GenBank/DDBJ whole genome shotgun (WGS) entry which is preliminary data.</text>
</comment>
<dbReference type="EMBL" id="JAIZAY010000013">
    <property type="protein sequence ID" value="KAJ8031160.1"/>
    <property type="molecule type" value="Genomic_DNA"/>
</dbReference>
<dbReference type="Proteomes" id="UP001152320">
    <property type="component" value="Chromosome 13"/>
</dbReference>
<feature type="compositionally biased region" description="Basic and acidic residues" evidence="1">
    <location>
        <begin position="464"/>
        <end position="492"/>
    </location>
</feature>
<reference evidence="2" key="1">
    <citation type="submission" date="2021-10" db="EMBL/GenBank/DDBJ databases">
        <title>Tropical sea cucumber genome reveals ecological adaptation and Cuvierian tubules defense mechanism.</title>
        <authorList>
            <person name="Chen T."/>
        </authorList>
    </citation>
    <scope>NUCLEOTIDE SEQUENCE</scope>
    <source>
        <strain evidence="2">Nanhai2018</strain>
        <tissue evidence="2">Muscle</tissue>
    </source>
</reference>
<feature type="compositionally biased region" description="Basic and acidic residues" evidence="1">
    <location>
        <begin position="500"/>
        <end position="515"/>
    </location>
</feature>
<sequence length="526" mass="59153">MQFFISFFLQRLENPQEPSIYNRVPKNPKGLYDKPVTNPRPFNILHCRSFNISREEATLTQMYSQMSFLANAVRNTDGTTSYKLSTSAVVLLRKLLSEDIDNKNNTENLCINPASQLMPSKDTIHERDAERSDSLRWPSASLSRPIPRLLLPLRPGSSTQWYAWKVDTPRKKVKKPKGSTKRDADVPFVHQFRGDTSIKRKTETNEACFLEDTPREVAPSNRQTHNSFVSEIDPGLSIAPHADVIEDTKGDGPNEKTVLESQITDVNETFLTQSGMSAEEISVKREDEKETNAEVEIKVEGPEEPIKDEKPEEATSLTDERVISDQTKVKKTEKKEISPTNTNDDGKESLRNTDKDGENYEIDETPGNETSDETNERMDEEKETIATSNDEGEETTLNKDQDAENCKDADETTGNETSDILDNEKDDSTEGGVVEESAIQEPRDCNENHIDMDGTDSVHNSGNTEEKTLQNEDNQKDEIKDGINVELDHSDAQDYQGADESGKSNEENFGERDEASDMAETSDLIL</sequence>
<dbReference type="OrthoDB" id="10228785at2759"/>
<name>A0A9Q1BR83_HOLLE</name>
<keyword evidence="3" id="KW-1185">Reference proteome</keyword>
<protein>
    <submittedName>
        <fullName evidence="2">Uncharacterized protein</fullName>
    </submittedName>
</protein>
<organism evidence="2 3">
    <name type="scientific">Holothuria leucospilota</name>
    <name type="common">Black long sea cucumber</name>
    <name type="synonym">Mertensiothuria leucospilota</name>
    <dbReference type="NCBI Taxonomy" id="206669"/>
    <lineage>
        <taxon>Eukaryota</taxon>
        <taxon>Metazoa</taxon>
        <taxon>Echinodermata</taxon>
        <taxon>Eleutherozoa</taxon>
        <taxon>Echinozoa</taxon>
        <taxon>Holothuroidea</taxon>
        <taxon>Aspidochirotacea</taxon>
        <taxon>Aspidochirotida</taxon>
        <taxon>Holothuriidae</taxon>
        <taxon>Holothuria</taxon>
    </lineage>
</organism>
<feature type="compositionally biased region" description="Acidic residues" evidence="1">
    <location>
        <begin position="359"/>
        <end position="373"/>
    </location>
</feature>
<evidence type="ECO:0000256" key="1">
    <source>
        <dbReference type="SAM" id="MobiDB-lite"/>
    </source>
</evidence>
<accession>A0A9Q1BR83</accession>